<accession>A0A8J7WI93</accession>
<organism evidence="8 9">
    <name type="scientific">Actinocrinis puniceicyclus</name>
    <dbReference type="NCBI Taxonomy" id="977794"/>
    <lineage>
        <taxon>Bacteria</taxon>
        <taxon>Bacillati</taxon>
        <taxon>Actinomycetota</taxon>
        <taxon>Actinomycetes</taxon>
        <taxon>Catenulisporales</taxon>
        <taxon>Actinospicaceae</taxon>
        <taxon>Actinocrinis</taxon>
    </lineage>
</organism>
<sequence length="271" mass="27657">MHESGPSSRPVELGVAAAFIIAAMVLRWAPPPSHRVGGLKEAAAASARWVSNARRVPHRHLLAAAFTGCAVGLFLGGVGGVVGGVLTGVCVIVLSSRAAHEHEKRNRQRLIAAAPPLVDLFAAALAAGLLPADAAGVVAAAFGGDDDEKDQHEAPGPVDPAREIATRFAAVARALREGADPEAAWRLLCVDAATATVAAAALRASRTGAPAGETVVKAARDTWHAAEQAAQARIRAVAVRATAPLALCFLPAFVLVGVVPTALGLLNELRP</sequence>
<feature type="transmembrane region" description="Helical" evidence="6">
    <location>
        <begin position="243"/>
        <end position="266"/>
    </location>
</feature>
<evidence type="ECO:0000256" key="1">
    <source>
        <dbReference type="ARBA" id="ARBA00004651"/>
    </source>
</evidence>
<name>A0A8J7WI93_9ACTN</name>
<dbReference type="Pfam" id="PF00482">
    <property type="entry name" value="T2SSF"/>
    <property type="match status" value="1"/>
</dbReference>
<evidence type="ECO:0000256" key="4">
    <source>
        <dbReference type="ARBA" id="ARBA00022989"/>
    </source>
</evidence>
<feature type="domain" description="Type II secretion system protein GspF" evidence="7">
    <location>
        <begin position="162"/>
        <end position="258"/>
    </location>
</feature>
<evidence type="ECO:0000313" key="8">
    <source>
        <dbReference type="EMBL" id="MBS2962776.1"/>
    </source>
</evidence>
<dbReference type="EMBL" id="JAGSXH010000015">
    <property type="protein sequence ID" value="MBS2962776.1"/>
    <property type="molecule type" value="Genomic_DNA"/>
</dbReference>
<dbReference type="PANTHER" id="PTHR35007:SF3">
    <property type="entry name" value="POSSIBLE CONSERVED ALANINE RICH MEMBRANE PROTEIN"/>
    <property type="match status" value="1"/>
</dbReference>
<keyword evidence="2" id="KW-1003">Cell membrane</keyword>
<protein>
    <submittedName>
        <fullName evidence="8">Type II secretion system F family protein</fullName>
    </submittedName>
</protein>
<dbReference type="Proteomes" id="UP000677913">
    <property type="component" value="Unassembled WGS sequence"/>
</dbReference>
<dbReference type="AlphaFoldDB" id="A0A8J7WI93"/>
<evidence type="ECO:0000256" key="5">
    <source>
        <dbReference type="ARBA" id="ARBA00023136"/>
    </source>
</evidence>
<dbReference type="RefSeq" id="WP_211465817.1">
    <property type="nucleotide sequence ID" value="NZ_JAGSXH010000015.1"/>
</dbReference>
<dbReference type="GO" id="GO:0005886">
    <property type="term" value="C:plasma membrane"/>
    <property type="evidence" value="ECO:0007669"/>
    <property type="project" value="UniProtKB-SubCell"/>
</dbReference>
<proteinExistence type="predicted"/>
<evidence type="ECO:0000313" key="9">
    <source>
        <dbReference type="Proteomes" id="UP000677913"/>
    </source>
</evidence>
<dbReference type="InterPro" id="IPR018076">
    <property type="entry name" value="T2SS_GspF_dom"/>
</dbReference>
<comment type="subcellular location">
    <subcellularLocation>
        <location evidence="1">Cell membrane</location>
        <topology evidence="1">Multi-pass membrane protein</topology>
    </subcellularLocation>
</comment>
<dbReference type="PANTHER" id="PTHR35007">
    <property type="entry name" value="INTEGRAL MEMBRANE PROTEIN-RELATED"/>
    <property type="match status" value="1"/>
</dbReference>
<comment type="caution">
    <text evidence="8">The sequence shown here is derived from an EMBL/GenBank/DDBJ whole genome shotgun (WGS) entry which is preliminary data.</text>
</comment>
<keyword evidence="5 6" id="KW-0472">Membrane</keyword>
<evidence type="ECO:0000256" key="3">
    <source>
        <dbReference type="ARBA" id="ARBA00022692"/>
    </source>
</evidence>
<feature type="transmembrane region" description="Helical" evidence="6">
    <location>
        <begin position="61"/>
        <end position="94"/>
    </location>
</feature>
<keyword evidence="4 6" id="KW-1133">Transmembrane helix</keyword>
<evidence type="ECO:0000256" key="6">
    <source>
        <dbReference type="SAM" id="Phobius"/>
    </source>
</evidence>
<keyword evidence="9" id="KW-1185">Reference proteome</keyword>
<evidence type="ECO:0000256" key="2">
    <source>
        <dbReference type="ARBA" id="ARBA00022475"/>
    </source>
</evidence>
<evidence type="ECO:0000259" key="7">
    <source>
        <dbReference type="Pfam" id="PF00482"/>
    </source>
</evidence>
<gene>
    <name evidence="8" type="ORF">KGA66_06960</name>
</gene>
<keyword evidence="3 6" id="KW-0812">Transmembrane</keyword>
<reference evidence="8" key="1">
    <citation type="submission" date="2021-04" db="EMBL/GenBank/DDBJ databases">
        <title>Genome based classification of Actinospica acidithermotolerans sp. nov., an actinobacterium isolated from an Indonesian hot spring.</title>
        <authorList>
            <person name="Kusuma A.B."/>
            <person name="Putra K.E."/>
            <person name="Nafisah S."/>
            <person name="Loh J."/>
            <person name="Nouioui I."/>
            <person name="Goodfellow M."/>
        </authorList>
    </citation>
    <scope>NUCLEOTIDE SEQUENCE</scope>
    <source>
        <strain evidence="8">DSM 45618</strain>
    </source>
</reference>
<feature type="transmembrane region" description="Helical" evidence="6">
    <location>
        <begin position="12"/>
        <end position="29"/>
    </location>
</feature>